<dbReference type="EMBL" id="JBHUFZ010000036">
    <property type="protein sequence ID" value="MFD1891529.1"/>
    <property type="molecule type" value="Genomic_DNA"/>
</dbReference>
<name>A0ABW4S0G7_9ACTN</name>
<dbReference type="InterPro" id="IPR021683">
    <property type="entry name" value="DUF3267"/>
</dbReference>
<protein>
    <submittedName>
        <fullName evidence="3">DUF3267 domain-containing protein</fullName>
    </submittedName>
</protein>
<comment type="caution">
    <text evidence="3">The sequence shown here is derived from an EMBL/GenBank/DDBJ whole genome shotgun (WGS) entry which is preliminary data.</text>
</comment>
<feature type="transmembrane region" description="Helical" evidence="2">
    <location>
        <begin position="126"/>
        <end position="147"/>
    </location>
</feature>
<dbReference type="Pfam" id="PF11667">
    <property type="entry name" value="DUF3267"/>
    <property type="match status" value="1"/>
</dbReference>
<feature type="transmembrane region" description="Helical" evidence="2">
    <location>
        <begin position="69"/>
        <end position="96"/>
    </location>
</feature>
<keyword evidence="2" id="KW-1133">Transmembrane helix</keyword>
<dbReference type="Proteomes" id="UP001597326">
    <property type="component" value="Unassembled WGS sequence"/>
</dbReference>
<evidence type="ECO:0000313" key="4">
    <source>
        <dbReference type="Proteomes" id="UP001597326"/>
    </source>
</evidence>
<evidence type="ECO:0000256" key="2">
    <source>
        <dbReference type="SAM" id="Phobius"/>
    </source>
</evidence>
<keyword evidence="4" id="KW-1185">Reference proteome</keyword>
<organism evidence="3 4">
    <name type="scientific">Luteococcus peritonei</name>
    <dbReference type="NCBI Taxonomy" id="88874"/>
    <lineage>
        <taxon>Bacteria</taxon>
        <taxon>Bacillati</taxon>
        <taxon>Actinomycetota</taxon>
        <taxon>Actinomycetes</taxon>
        <taxon>Propionibacteriales</taxon>
        <taxon>Propionibacteriaceae</taxon>
        <taxon>Luteococcus</taxon>
    </lineage>
</organism>
<keyword evidence="2" id="KW-0472">Membrane</keyword>
<accession>A0ABW4S0G7</accession>
<gene>
    <name evidence="3" type="ORF">ACFSCS_15260</name>
</gene>
<proteinExistence type="predicted"/>
<keyword evidence="2" id="KW-0812">Transmembrane</keyword>
<feature type="transmembrane region" description="Helical" evidence="2">
    <location>
        <begin position="27"/>
        <end position="48"/>
    </location>
</feature>
<sequence>MTNPDPRPATAARPEVVGKTPGERSQAWMAALATGLLLGGAAVGIALLDWQGIAEGTVVIDARRVLRMVLGTTVMTVATLAVHELLHGLGMLAVGARPRFGAGVMSPSMPYLYTTSEGHLFTRTQFIAIAALPNVVINIALLAMIAFGDDSAWFVVPFAMHLSGGVGDAWLCWAAAAEAPGNLIEDQGAGIGVVRPPGWSPAQDA</sequence>
<evidence type="ECO:0000313" key="3">
    <source>
        <dbReference type="EMBL" id="MFD1891529.1"/>
    </source>
</evidence>
<evidence type="ECO:0000256" key="1">
    <source>
        <dbReference type="SAM" id="MobiDB-lite"/>
    </source>
</evidence>
<reference evidence="4" key="1">
    <citation type="journal article" date="2019" name="Int. J. Syst. Evol. Microbiol.">
        <title>The Global Catalogue of Microorganisms (GCM) 10K type strain sequencing project: providing services to taxonomists for standard genome sequencing and annotation.</title>
        <authorList>
            <consortium name="The Broad Institute Genomics Platform"/>
            <consortium name="The Broad Institute Genome Sequencing Center for Infectious Disease"/>
            <person name="Wu L."/>
            <person name="Ma J."/>
        </authorList>
    </citation>
    <scope>NUCLEOTIDE SEQUENCE [LARGE SCALE GENOMIC DNA]</scope>
    <source>
        <strain evidence="4">CAIM 431</strain>
    </source>
</reference>
<dbReference type="RefSeq" id="WP_343876010.1">
    <property type="nucleotide sequence ID" value="NZ_BAAAIX010000037.1"/>
</dbReference>
<feature type="region of interest" description="Disordered" evidence="1">
    <location>
        <begin position="1"/>
        <end position="21"/>
    </location>
</feature>